<sequence>MKNGSEPDFRSGSGTKTRTVVDGASTDLKHSRTAAQSEYVCVRATYFDKWDLPQRRTARRLYLAPLSIEMGESLTSPDISALLCERDI</sequence>
<evidence type="ECO:0000313" key="2">
    <source>
        <dbReference type="EMBL" id="GBP17169.1"/>
    </source>
</evidence>
<proteinExistence type="predicted"/>
<keyword evidence="3" id="KW-1185">Reference proteome</keyword>
<accession>A0A4C1TT55</accession>
<protein>
    <submittedName>
        <fullName evidence="2">Uncharacterized protein</fullName>
    </submittedName>
</protein>
<name>A0A4C1TT55_EUMVA</name>
<feature type="region of interest" description="Disordered" evidence="1">
    <location>
        <begin position="1"/>
        <end position="24"/>
    </location>
</feature>
<dbReference type="EMBL" id="BGZK01000085">
    <property type="protein sequence ID" value="GBP17169.1"/>
    <property type="molecule type" value="Genomic_DNA"/>
</dbReference>
<organism evidence="2 3">
    <name type="scientific">Eumeta variegata</name>
    <name type="common">Bagworm moth</name>
    <name type="synonym">Eumeta japonica</name>
    <dbReference type="NCBI Taxonomy" id="151549"/>
    <lineage>
        <taxon>Eukaryota</taxon>
        <taxon>Metazoa</taxon>
        <taxon>Ecdysozoa</taxon>
        <taxon>Arthropoda</taxon>
        <taxon>Hexapoda</taxon>
        <taxon>Insecta</taxon>
        <taxon>Pterygota</taxon>
        <taxon>Neoptera</taxon>
        <taxon>Endopterygota</taxon>
        <taxon>Lepidoptera</taxon>
        <taxon>Glossata</taxon>
        <taxon>Ditrysia</taxon>
        <taxon>Tineoidea</taxon>
        <taxon>Psychidae</taxon>
        <taxon>Oiketicinae</taxon>
        <taxon>Eumeta</taxon>
    </lineage>
</organism>
<reference evidence="2 3" key="1">
    <citation type="journal article" date="2019" name="Commun. Biol.">
        <title>The bagworm genome reveals a unique fibroin gene that provides high tensile strength.</title>
        <authorList>
            <person name="Kono N."/>
            <person name="Nakamura H."/>
            <person name="Ohtoshi R."/>
            <person name="Tomita M."/>
            <person name="Numata K."/>
            <person name="Arakawa K."/>
        </authorList>
    </citation>
    <scope>NUCLEOTIDE SEQUENCE [LARGE SCALE GENOMIC DNA]</scope>
</reference>
<comment type="caution">
    <text evidence="2">The sequence shown here is derived from an EMBL/GenBank/DDBJ whole genome shotgun (WGS) entry which is preliminary data.</text>
</comment>
<dbReference type="Proteomes" id="UP000299102">
    <property type="component" value="Unassembled WGS sequence"/>
</dbReference>
<dbReference type="AlphaFoldDB" id="A0A4C1TT55"/>
<gene>
    <name evidence="2" type="ORF">EVAR_17290_1</name>
</gene>
<evidence type="ECO:0000256" key="1">
    <source>
        <dbReference type="SAM" id="MobiDB-lite"/>
    </source>
</evidence>
<evidence type="ECO:0000313" key="3">
    <source>
        <dbReference type="Proteomes" id="UP000299102"/>
    </source>
</evidence>